<protein>
    <submittedName>
        <fullName evidence="2">Uncharacterized protein</fullName>
    </submittedName>
</protein>
<accession>A0ABT8IZ41</accession>
<feature type="compositionally biased region" description="Basic and acidic residues" evidence="1">
    <location>
        <begin position="1"/>
        <end position="10"/>
    </location>
</feature>
<keyword evidence="3" id="KW-1185">Reference proteome</keyword>
<dbReference type="RefSeq" id="WP_301219434.1">
    <property type="nucleotide sequence ID" value="NZ_JAROCB010000003.1"/>
</dbReference>
<feature type="region of interest" description="Disordered" evidence="1">
    <location>
        <begin position="1"/>
        <end position="43"/>
    </location>
</feature>
<organism evidence="2 3">
    <name type="scientific">Leifsonia virtsii</name>
    <dbReference type="NCBI Taxonomy" id="3035915"/>
    <lineage>
        <taxon>Bacteria</taxon>
        <taxon>Bacillati</taxon>
        <taxon>Actinomycetota</taxon>
        <taxon>Actinomycetes</taxon>
        <taxon>Micrococcales</taxon>
        <taxon>Microbacteriaceae</taxon>
        <taxon>Leifsonia</taxon>
    </lineage>
</organism>
<proteinExistence type="predicted"/>
<feature type="compositionally biased region" description="Acidic residues" evidence="1">
    <location>
        <begin position="34"/>
        <end position="43"/>
    </location>
</feature>
<evidence type="ECO:0000256" key="1">
    <source>
        <dbReference type="SAM" id="MobiDB-lite"/>
    </source>
</evidence>
<reference evidence="2" key="1">
    <citation type="submission" date="2023-03" db="EMBL/GenBank/DDBJ databases">
        <title>MT1 and MT2 Draft Genomes of Novel Species.</title>
        <authorList>
            <person name="Venkateswaran K."/>
        </authorList>
    </citation>
    <scope>NUCLEOTIDE SEQUENCE</scope>
    <source>
        <strain evidence="2">F6_8S_P_1A</strain>
    </source>
</reference>
<gene>
    <name evidence="2" type="ORF">P5G59_13110</name>
</gene>
<evidence type="ECO:0000313" key="2">
    <source>
        <dbReference type="EMBL" id="MDN4598086.1"/>
    </source>
</evidence>
<comment type="caution">
    <text evidence="2">The sequence shown here is derived from an EMBL/GenBank/DDBJ whole genome shotgun (WGS) entry which is preliminary data.</text>
</comment>
<dbReference type="Proteomes" id="UP001174210">
    <property type="component" value="Unassembled WGS sequence"/>
</dbReference>
<sequence>MSDPRANGDDERADLDEGERQYTSADLTAHDPDEGQIDESPQE</sequence>
<name>A0ABT8IZ41_9MICO</name>
<dbReference type="EMBL" id="JAROCB010000003">
    <property type="protein sequence ID" value="MDN4598086.1"/>
    <property type="molecule type" value="Genomic_DNA"/>
</dbReference>
<evidence type="ECO:0000313" key="3">
    <source>
        <dbReference type="Proteomes" id="UP001174210"/>
    </source>
</evidence>